<evidence type="ECO:0000313" key="6">
    <source>
        <dbReference type="Proteomes" id="UP000198619"/>
    </source>
</evidence>
<keyword evidence="5" id="KW-0969">Cilium</keyword>
<keyword evidence="5" id="KW-0966">Cell projection</keyword>
<sequence length="280" mass="30446">MYTLNSVNPYKNAVIDNSDNKTDEEKQKQQIKKAADEGRATDRGTKIVKQGGDLDKNAFLRILAAQMRNQDPTGQNSDPSAYVAQLAQFATMEQMQNLNKSATTLAGTSMIGKGVSLKYGDANGNPITGIVRLSEEQNGEIVLGIEVYDEKGNAQIMPAMMSDVATIIDNPDYNMDNINVNTALMQATSMIGKNVVLEIPDEEEKPGEGGETGGTEETNKTDETEDPKDPEKPEEPKPPITVKGKVVSVVKESGGIFINVKLESGEIKKYPYNSVVKIEE</sequence>
<keyword evidence="6" id="KW-1185">Reference proteome</keyword>
<feature type="compositionally biased region" description="Basic and acidic residues" evidence="4">
    <location>
        <begin position="217"/>
        <end position="237"/>
    </location>
</feature>
<dbReference type="Pfam" id="PF03963">
    <property type="entry name" value="FlgD"/>
    <property type="match status" value="1"/>
</dbReference>
<gene>
    <name evidence="5" type="ORF">SAMN04488528_100220</name>
</gene>
<dbReference type="InterPro" id="IPR005648">
    <property type="entry name" value="FlgD"/>
</dbReference>
<evidence type="ECO:0000256" key="2">
    <source>
        <dbReference type="ARBA" id="ARBA00022795"/>
    </source>
</evidence>
<dbReference type="EMBL" id="FOKI01000002">
    <property type="protein sequence ID" value="SFA74719.1"/>
    <property type="molecule type" value="Genomic_DNA"/>
</dbReference>
<proteinExistence type="inferred from homology"/>
<comment type="function">
    <text evidence="3">Required for flagellar hook formation. May act as a scaffolding protein.</text>
</comment>
<evidence type="ECO:0000256" key="4">
    <source>
        <dbReference type="SAM" id="MobiDB-lite"/>
    </source>
</evidence>
<dbReference type="OrthoDB" id="280334at2"/>
<evidence type="ECO:0000313" key="5">
    <source>
        <dbReference type="EMBL" id="SFA74719.1"/>
    </source>
</evidence>
<dbReference type="GO" id="GO:0044781">
    <property type="term" value="P:bacterial-type flagellum organization"/>
    <property type="evidence" value="ECO:0007669"/>
    <property type="project" value="UniProtKB-UniRule"/>
</dbReference>
<protein>
    <recommendedName>
        <fullName evidence="3">Basal-body rod modification protein FlgD</fullName>
    </recommendedName>
</protein>
<reference evidence="5 6" key="1">
    <citation type="submission" date="2016-10" db="EMBL/GenBank/DDBJ databases">
        <authorList>
            <person name="de Groot N.N."/>
        </authorList>
    </citation>
    <scope>NUCLEOTIDE SEQUENCE [LARGE SCALE GENOMIC DNA]</scope>
    <source>
        <strain evidence="5 6">DSM 12271</strain>
    </source>
</reference>
<feature type="region of interest" description="Disordered" evidence="4">
    <location>
        <begin position="1"/>
        <end position="43"/>
    </location>
</feature>
<keyword evidence="5" id="KW-0282">Flagellum</keyword>
<feature type="region of interest" description="Disordered" evidence="4">
    <location>
        <begin position="199"/>
        <end position="243"/>
    </location>
</feature>
<dbReference type="AlphaFoldDB" id="A0A1I0VE38"/>
<accession>A0A1I0VE38</accession>
<comment type="similarity">
    <text evidence="1 3">Belongs to the FlgD family.</text>
</comment>
<dbReference type="Proteomes" id="UP000198619">
    <property type="component" value="Unassembled WGS sequence"/>
</dbReference>
<dbReference type="RefSeq" id="WP_090038045.1">
    <property type="nucleotide sequence ID" value="NZ_FOKI01000002.1"/>
</dbReference>
<evidence type="ECO:0000256" key="1">
    <source>
        <dbReference type="ARBA" id="ARBA00010577"/>
    </source>
</evidence>
<dbReference type="STRING" id="84698.SAMN04488528_100220"/>
<keyword evidence="2 3" id="KW-1005">Bacterial flagellum biogenesis</keyword>
<name>A0A1I0VE38_9CLOT</name>
<organism evidence="5 6">
    <name type="scientific">Clostridium frigidicarnis</name>
    <dbReference type="NCBI Taxonomy" id="84698"/>
    <lineage>
        <taxon>Bacteria</taxon>
        <taxon>Bacillati</taxon>
        <taxon>Bacillota</taxon>
        <taxon>Clostridia</taxon>
        <taxon>Eubacteriales</taxon>
        <taxon>Clostridiaceae</taxon>
        <taxon>Clostridium</taxon>
    </lineage>
</organism>
<evidence type="ECO:0000256" key="3">
    <source>
        <dbReference type="RuleBase" id="RU362076"/>
    </source>
</evidence>
<feature type="compositionally biased region" description="Basic and acidic residues" evidence="4">
    <location>
        <begin position="18"/>
        <end position="43"/>
    </location>
</feature>